<sequence length="659" mass="74630">MCRKGEITVFLAMILFSVCSLLCVVVESARTAGARCYLRMAVDSSADSLMAQYHRELWDKYRILGLEYDKAETLEKELREFMRPYMEAGNWYPMKADQIRITDMTGLTQGDGRYFEQEILDYMKYGLLDVDWDELDEAGAIELSGAWKEGNSVNRVSELYSAHSREAVRVEKALETINSTLLAQRERWEQGKDCLDRLDGGGFVSQTNKMIRELERLPGQVKTYEKRADELYKKLTDSRERFLEETKDLSDDVRAALEEEISQYESYAAQDEQRRREVEALTNLSRDRIRWIGEMIDMAEEVMEYISNWEPEDEDDELDEAALWQPVRERWSQYGMLSLGVEFGVRDKEKEGFLEQVANMAGKGMLELVLPEGTVVSGTDIRLSGTPSVQRKTDGGGDSKSTGFLTGVRTLIQRLIIGEYDIRFFKGFKKEMQKGEFYELEYIIHGKEKDKDNLSGVAARLVAFREGLNLVHILSDSGKRQEARSLALTIVGGTGILPLVSVVAFFIMAVWALGEALLDVRCLLEGKRVPVIKTASDWKMDLAGLLEMGRSGRLIDGEGGDGNGSGTDYKGYLRILIFGGYDTDLVYRMMDVMQVVTARKQPGFSLANCVCTVNAEALVSGKHVFFSNGLWKSQEREEGYAYDTRMAVAGSYLEDYKSP</sequence>
<keyword evidence="1" id="KW-0175">Coiled coil</keyword>
<dbReference type="RefSeq" id="WP_002585446.1">
    <property type="nucleotide sequence ID" value="NZ_KB850980.1"/>
</dbReference>
<comment type="caution">
    <text evidence="3">The sequence shown here is derived from an EMBL/GenBank/DDBJ whole genome shotgun (WGS) entry which is preliminary data.</text>
</comment>
<dbReference type="InterPro" id="IPR043756">
    <property type="entry name" value="DUF5702"/>
</dbReference>
<dbReference type="PATRIC" id="fig|999408.3.peg.3933"/>
<evidence type="ECO:0000256" key="1">
    <source>
        <dbReference type="SAM" id="Coils"/>
    </source>
</evidence>
<feature type="transmembrane region" description="Helical" evidence="2">
    <location>
        <begin position="486"/>
        <end position="513"/>
    </location>
</feature>
<gene>
    <name evidence="3" type="ORF">HMPREF1090_03669</name>
</gene>
<keyword evidence="2" id="KW-0812">Transmembrane</keyword>
<feature type="coiled-coil region" evidence="1">
    <location>
        <begin position="221"/>
        <end position="274"/>
    </location>
</feature>
<organism evidence="3 4">
    <name type="scientific">[Clostridium] clostridioforme 90A8</name>
    <dbReference type="NCBI Taxonomy" id="999408"/>
    <lineage>
        <taxon>Bacteria</taxon>
        <taxon>Bacillati</taxon>
        <taxon>Bacillota</taxon>
        <taxon>Clostridia</taxon>
        <taxon>Lachnospirales</taxon>
        <taxon>Lachnospiraceae</taxon>
        <taxon>Enterocloster</taxon>
    </lineage>
</organism>
<keyword evidence="2" id="KW-1133">Transmembrane helix</keyword>
<evidence type="ECO:0000313" key="4">
    <source>
        <dbReference type="Proteomes" id="UP000013085"/>
    </source>
</evidence>
<proteinExistence type="predicted"/>
<accession>A0A0E2H717</accession>
<dbReference type="GeneID" id="57963034"/>
<name>A0A0E2H717_9FIRM</name>
<dbReference type="Pfam" id="PF18960">
    <property type="entry name" value="DUF5702"/>
    <property type="match status" value="1"/>
</dbReference>
<dbReference type="Proteomes" id="UP000013085">
    <property type="component" value="Unassembled WGS sequence"/>
</dbReference>
<dbReference type="HOGENOM" id="CLU_026897_0_0_9"/>
<evidence type="ECO:0000256" key="2">
    <source>
        <dbReference type="SAM" id="Phobius"/>
    </source>
</evidence>
<evidence type="ECO:0000313" key="3">
    <source>
        <dbReference type="EMBL" id="ENZ12040.1"/>
    </source>
</evidence>
<keyword evidence="2" id="KW-0472">Membrane</keyword>
<dbReference type="AlphaFoldDB" id="A0A0E2H717"/>
<reference evidence="3 4" key="1">
    <citation type="submission" date="2013-01" db="EMBL/GenBank/DDBJ databases">
        <title>The Genome Sequence of Clostridium clostridioforme 90A8.</title>
        <authorList>
            <consortium name="The Broad Institute Genome Sequencing Platform"/>
            <person name="Earl A."/>
            <person name="Ward D."/>
            <person name="Feldgarden M."/>
            <person name="Gevers D."/>
            <person name="Courvalin P."/>
            <person name="Lambert T."/>
            <person name="Walker B."/>
            <person name="Young S.K."/>
            <person name="Zeng Q."/>
            <person name="Gargeya S."/>
            <person name="Fitzgerald M."/>
            <person name="Haas B."/>
            <person name="Abouelleil A."/>
            <person name="Alvarado L."/>
            <person name="Arachchi H.M."/>
            <person name="Berlin A.M."/>
            <person name="Chapman S.B."/>
            <person name="Dewar J."/>
            <person name="Goldberg J."/>
            <person name="Griggs A."/>
            <person name="Gujja S."/>
            <person name="Hansen M."/>
            <person name="Howarth C."/>
            <person name="Imamovic A."/>
            <person name="Larimer J."/>
            <person name="McCowan C."/>
            <person name="Murphy C."/>
            <person name="Neiman D."/>
            <person name="Pearson M."/>
            <person name="Priest M."/>
            <person name="Roberts A."/>
            <person name="Saif S."/>
            <person name="Shea T."/>
            <person name="Sisk P."/>
            <person name="Sykes S."/>
            <person name="Wortman J."/>
            <person name="Nusbaum C."/>
            <person name="Birren B."/>
        </authorList>
    </citation>
    <scope>NUCLEOTIDE SEQUENCE [LARGE SCALE GENOMIC DNA]</scope>
    <source>
        <strain evidence="3 4">90A8</strain>
    </source>
</reference>
<dbReference type="EMBL" id="AGYR01000040">
    <property type="protein sequence ID" value="ENZ12040.1"/>
    <property type="molecule type" value="Genomic_DNA"/>
</dbReference>
<protein>
    <submittedName>
        <fullName evidence="3">Uncharacterized protein</fullName>
    </submittedName>
</protein>